<name>A0A8S3QC88_MYTED</name>
<protein>
    <submittedName>
        <fullName evidence="2">Uncharacterized protein</fullName>
    </submittedName>
</protein>
<feature type="compositionally biased region" description="Polar residues" evidence="1">
    <location>
        <begin position="19"/>
        <end position="41"/>
    </location>
</feature>
<reference evidence="2" key="1">
    <citation type="submission" date="2021-03" db="EMBL/GenBank/DDBJ databases">
        <authorList>
            <person name="Bekaert M."/>
        </authorList>
    </citation>
    <scope>NUCLEOTIDE SEQUENCE</scope>
</reference>
<evidence type="ECO:0000313" key="3">
    <source>
        <dbReference type="Proteomes" id="UP000683360"/>
    </source>
</evidence>
<feature type="region of interest" description="Disordered" evidence="1">
    <location>
        <begin position="250"/>
        <end position="269"/>
    </location>
</feature>
<evidence type="ECO:0000313" key="2">
    <source>
        <dbReference type="EMBL" id="CAG2192998.1"/>
    </source>
</evidence>
<feature type="compositionally biased region" description="Basic and acidic residues" evidence="1">
    <location>
        <begin position="253"/>
        <end position="267"/>
    </location>
</feature>
<evidence type="ECO:0000256" key="1">
    <source>
        <dbReference type="SAM" id="MobiDB-lite"/>
    </source>
</evidence>
<organism evidence="2 3">
    <name type="scientific">Mytilus edulis</name>
    <name type="common">Blue mussel</name>
    <dbReference type="NCBI Taxonomy" id="6550"/>
    <lineage>
        <taxon>Eukaryota</taxon>
        <taxon>Metazoa</taxon>
        <taxon>Spiralia</taxon>
        <taxon>Lophotrochozoa</taxon>
        <taxon>Mollusca</taxon>
        <taxon>Bivalvia</taxon>
        <taxon>Autobranchia</taxon>
        <taxon>Pteriomorphia</taxon>
        <taxon>Mytilida</taxon>
        <taxon>Mytiloidea</taxon>
        <taxon>Mytilidae</taxon>
        <taxon>Mytilinae</taxon>
        <taxon>Mytilus</taxon>
    </lineage>
</organism>
<dbReference type="Proteomes" id="UP000683360">
    <property type="component" value="Unassembled WGS sequence"/>
</dbReference>
<keyword evidence="3" id="KW-1185">Reference proteome</keyword>
<comment type="caution">
    <text evidence="2">The sequence shown here is derived from an EMBL/GenBank/DDBJ whole genome shotgun (WGS) entry which is preliminary data.</text>
</comment>
<feature type="region of interest" description="Disordered" evidence="1">
    <location>
        <begin position="281"/>
        <end position="309"/>
    </location>
</feature>
<sequence>MTPQKRKETSKTGDDDSTIESMKTISKEISPTHESSLTSMDSILHATNIPSKKHSKEISPTHESSLSSMDSILHATNIPSKKQTDDISEPIMPNQMPVKSSDELPPIKALQHVYTNKTTKTISSEKTNNETMLNENDMKSIKIQNLTNQTLDGIETKQVSSSEILDTAVIDKSPLENTFDEPGNEGSADSNFTMKQTDTKDNNKHVVDHDDTNTAEVVQDKLLTAGNIIKTNEDLKGRVTPRDKNVSIISTDKQSRQSVRDRNDPKTTKGVKGIVIMGETVPSKERSDRVQLGDRNIKKSKKDEDSIKRKDENDFIKQLRDLKEKLMSDAANEKSTSGNDEDGVSSVDTIVKGRNKKKPLVSKKDLKDMYKEMNYSDPKINVPDVSSNTNRRNRKFPQIHSVPSGRGGVNSVSYSAILRSLRKEGGNQPKSNKPNIVGEQFLGASSNFDYPTTTSKQDLVRADKQRPTPTVPTSVKSGGLVSAPRVDRTENTKWASLASGIMQRDKKAPGVVIDNKKHRLLGAKNGQQW</sequence>
<feature type="compositionally biased region" description="Polar residues" evidence="1">
    <location>
        <begin position="61"/>
        <end position="70"/>
    </location>
</feature>
<feature type="compositionally biased region" description="Polar residues" evidence="1">
    <location>
        <begin position="467"/>
        <end position="476"/>
    </location>
</feature>
<feature type="compositionally biased region" description="Basic and acidic residues" evidence="1">
    <location>
        <begin position="1"/>
        <end position="14"/>
    </location>
</feature>
<accession>A0A8S3QC88</accession>
<proteinExistence type="predicted"/>
<dbReference type="AlphaFoldDB" id="A0A8S3QC88"/>
<feature type="region of interest" description="Disordered" evidence="1">
    <location>
        <begin position="1"/>
        <end position="102"/>
    </location>
</feature>
<feature type="compositionally biased region" description="Polar residues" evidence="1">
    <location>
        <begin position="447"/>
        <end position="457"/>
    </location>
</feature>
<feature type="region of interest" description="Disordered" evidence="1">
    <location>
        <begin position="377"/>
        <end position="404"/>
    </location>
</feature>
<dbReference type="EMBL" id="CAJPWZ010000458">
    <property type="protein sequence ID" value="CAG2192998.1"/>
    <property type="molecule type" value="Genomic_DNA"/>
</dbReference>
<feature type="region of interest" description="Disordered" evidence="1">
    <location>
        <begin position="327"/>
        <end position="346"/>
    </location>
</feature>
<feature type="region of interest" description="Disordered" evidence="1">
    <location>
        <begin position="447"/>
        <end position="481"/>
    </location>
</feature>
<gene>
    <name evidence="2" type="ORF">MEDL_8159</name>
</gene>
<feature type="compositionally biased region" description="Basic and acidic residues" evidence="1">
    <location>
        <begin position="282"/>
        <end position="309"/>
    </location>
</feature>